<keyword evidence="3" id="KW-0408">Iron</keyword>
<dbReference type="InterPro" id="IPR012864">
    <property type="entry name" value="PCO/ADO"/>
</dbReference>
<dbReference type="OrthoDB" id="271433at2759"/>
<dbReference type="InterPro" id="IPR011051">
    <property type="entry name" value="RmlC_Cupin_sf"/>
</dbReference>
<accession>A0A7T8KFJ5</accession>
<evidence type="ECO:0000256" key="2">
    <source>
        <dbReference type="ARBA" id="ARBA00023002"/>
    </source>
</evidence>
<keyword evidence="4" id="KW-0223">Dioxygenase</keyword>
<keyword evidence="2" id="KW-0560">Oxidoreductase</keyword>
<evidence type="ECO:0000313" key="4">
    <source>
        <dbReference type="EMBL" id="QQP54818.1"/>
    </source>
</evidence>
<dbReference type="Proteomes" id="UP000595437">
    <property type="component" value="Chromosome 5"/>
</dbReference>
<sequence length="96" mass="10785">IPHGELTISASSDPKILYPLANNIHEVQNASSHTPAAFLDILTPPYNIPDLPDSRLDEDVRLCNFYDIVQTGEKSVSLRIVDKPPEFICRTYKYVS</sequence>
<evidence type="ECO:0000256" key="1">
    <source>
        <dbReference type="ARBA" id="ARBA00022723"/>
    </source>
</evidence>
<dbReference type="GO" id="GO:0046872">
    <property type="term" value="F:metal ion binding"/>
    <property type="evidence" value="ECO:0007669"/>
    <property type="project" value="UniProtKB-KW"/>
</dbReference>
<evidence type="ECO:0000256" key="3">
    <source>
        <dbReference type="ARBA" id="ARBA00023004"/>
    </source>
</evidence>
<protein>
    <submittedName>
        <fullName evidence="4">2-aminoethanethiol dioxygenase</fullName>
    </submittedName>
</protein>
<dbReference type="Pfam" id="PF07847">
    <property type="entry name" value="PCO_ADO"/>
    <property type="match status" value="1"/>
</dbReference>
<feature type="non-terminal residue" evidence="4">
    <location>
        <position position="1"/>
    </location>
</feature>
<dbReference type="SUPFAM" id="SSF51182">
    <property type="entry name" value="RmlC-like cupins"/>
    <property type="match status" value="1"/>
</dbReference>
<evidence type="ECO:0000313" key="5">
    <source>
        <dbReference type="Proteomes" id="UP000595437"/>
    </source>
</evidence>
<keyword evidence="5" id="KW-1185">Reference proteome</keyword>
<organism evidence="4 5">
    <name type="scientific">Caligus rogercresseyi</name>
    <name type="common">Sea louse</name>
    <dbReference type="NCBI Taxonomy" id="217165"/>
    <lineage>
        <taxon>Eukaryota</taxon>
        <taxon>Metazoa</taxon>
        <taxon>Ecdysozoa</taxon>
        <taxon>Arthropoda</taxon>
        <taxon>Crustacea</taxon>
        <taxon>Multicrustacea</taxon>
        <taxon>Hexanauplia</taxon>
        <taxon>Copepoda</taxon>
        <taxon>Siphonostomatoida</taxon>
        <taxon>Caligidae</taxon>
        <taxon>Caligus</taxon>
    </lineage>
</organism>
<dbReference type="GO" id="GO:0016702">
    <property type="term" value="F:oxidoreductase activity, acting on single donors with incorporation of molecular oxygen, incorporation of two atoms of oxygen"/>
    <property type="evidence" value="ECO:0007669"/>
    <property type="project" value="InterPro"/>
</dbReference>
<name>A0A7T8KFJ5_CALRO</name>
<dbReference type="EMBL" id="CP045894">
    <property type="protein sequence ID" value="QQP54818.1"/>
    <property type="molecule type" value="Genomic_DNA"/>
</dbReference>
<reference evidence="5" key="1">
    <citation type="submission" date="2021-01" db="EMBL/GenBank/DDBJ databases">
        <title>Caligus Genome Assembly.</title>
        <authorList>
            <person name="Gallardo-Escarate C."/>
        </authorList>
    </citation>
    <scope>NUCLEOTIDE SEQUENCE [LARGE SCALE GENOMIC DNA]</scope>
</reference>
<keyword evidence="1" id="KW-0479">Metal-binding</keyword>
<gene>
    <name evidence="4" type="ORF">FKW44_007777</name>
</gene>
<dbReference type="AlphaFoldDB" id="A0A7T8KFJ5"/>
<proteinExistence type="predicted"/>